<dbReference type="PANTHER" id="PTHR47150">
    <property type="entry name" value="OS12G0169200 PROTEIN"/>
    <property type="match status" value="1"/>
</dbReference>
<evidence type="ECO:0000313" key="1">
    <source>
        <dbReference type="EMBL" id="GEU50339.1"/>
    </source>
</evidence>
<dbReference type="PANTHER" id="PTHR47150:SF4">
    <property type="entry name" value="HARBINGER TRANSPOSASE-DERIVED PROTEIN-RELATED"/>
    <property type="match status" value="1"/>
</dbReference>
<proteinExistence type="predicted"/>
<dbReference type="EMBL" id="BKCJ010002700">
    <property type="protein sequence ID" value="GEU50339.1"/>
    <property type="molecule type" value="Genomic_DNA"/>
</dbReference>
<dbReference type="AlphaFoldDB" id="A0A6L2KMZ7"/>
<name>A0A6L2KMZ7_TANCI</name>
<dbReference type="InterPro" id="IPR006912">
    <property type="entry name" value="Harbinger_derived_prot"/>
</dbReference>
<sequence>MELYGEEFLRKPAYTDIEKLYARHDKNHEFPGLIGIIDCTGWSWENCSIAIKAQICKGDHMPDPFILLEAISSQLLMELECVLWGFRDEQRCEPFTGYYLSDDIYPEWSVLMQSISNPESNDHKRIMYKTNHEAAKNDVE</sequence>
<accession>A0A6L2KMZ7</accession>
<comment type="caution">
    <text evidence="1">The sequence shown here is derived from an EMBL/GenBank/DDBJ whole genome shotgun (WGS) entry which is preliminary data.</text>
</comment>
<organism evidence="1">
    <name type="scientific">Tanacetum cinerariifolium</name>
    <name type="common">Dalmatian daisy</name>
    <name type="synonym">Chrysanthemum cinerariifolium</name>
    <dbReference type="NCBI Taxonomy" id="118510"/>
    <lineage>
        <taxon>Eukaryota</taxon>
        <taxon>Viridiplantae</taxon>
        <taxon>Streptophyta</taxon>
        <taxon>Embryophyta</taxon>
        <taxon>Tracheophyta</taxon>
        <taxon>Spermatophyta</taxon>
        <taxon>Magnoliopsida</taxon>
        <taxon>eudicotyledons</taxon>
        <taxon>Gunneridae</taxon>
        <taxon>Pentapetalae</taxon>
        <taxon>asterids</taxon>
        <taxon>campanulids</taxon>
        <taxon>Asterales</taxon>
        <taxon>Asteraceae</taxon>
        <taxon>Asteroideae</taxon>
        <taxon>Anthemideae</taxon>
        <taxon>Anthemidinae</taxon>
        <taxon>Tanacetum</taxon>
    </lineage>
</organism>
<protein>
    <submittedName>
        <fullName evidence="1">Uncharacterized protein</fullName>
    </submittedName>
</protein>
<reference evidence="1" key="1">
    <citation type="journal article" date="2019" name="Sci. Rep.">
        <title>Draft genome of Tanacetum cinerariifolium, the natural source of mosquito coil.</title>
        <authorList>
            <person name="Yamashiro T."/>
            <person name="Shiraishi A."/>
            <person name="Satake H."/>
            <person name="Nakayama K."/>
        </authorList>
    </citation>
    <scope>NUCLEOTIDE SEQUENCE</scope>
</reference>
<gene>
    <name evidence="1" type="ORF">Tci_022317</name>
</gene>
<dbReference type="Pfam" id="PF04827">
    <property type="entry name" value="Plant_tran"/>
    <property type="match status" value="2"/>
</dbReference>